<dbReference type="InterPro" id="IPR059064">
    <property type="entry name" value="TYRAAT2_C"/>
</dbReference>
<evidence type="ECO:0000256" key="1">
    <source>
        <dbReference type="ARBA" id="ARBA00023002"/>
    </source>
</evidence>
<dbReference type="GO" id="GO:0004665">
    <property type="term" value="F:prephenate dehydrogenase (NADP+) activity"/>
    <property type="evidence" value="ECO:0007669"/>
    <property type="project" value="InterPro"/>
</dbReference>
<dbReference type="EMBL" id="JABWDY010012425">
    <property type="protein sequence ID" value="KAF5199108.1"/>
    <property type="molecule type" value="Genomic_DNA"/>
</dbReference>
<dbReference type="GO" id="GO:0008977">
    <property type="term" value="F:prephenate dehydrogenase (NAD+) activity"/>
    <property type="evidence" value="ECO:0007669"/>
    <property type="project" value="InterPro"/>
</dbReference>
<dbReference type="GO" id="GO:0006571">
    <property type="term" value="P:tyrosine biosynthetic process"/>
    <property type="evidence" value="ECO:0007669"/>
    <property type="project" value="InterPro"/>
</dbReference>
<dbReference type="Pfam" id="PF26213">
    <property type="entry name" value="TYRAAT1_C"/>
    <property type="match status" value="1"/>
</dbReference>
<gene>
    <name evidence="3" type="ORF">FRX31_011305</name>
</gene>
<dbReference type="InterPro" id="IPR003099">
    <property type="entry name" value="Prephen_DH"/>
</dbReference>
<dbReference type="Gene3D" id="3.40.50.720">
    <property type="entry name" value="NAD(P)-binding Rossmann-like Domain"/>
    <property type="match status" value="1"/>
</dbReference>
<keyword evidence="4" id="KW-1185">Reference proteome</keyword>
<dbReference type="Pfam" id="PF02153">
    <property type="entry name" value="PDH_N"/>
    <property type="match status" value="1"/>
</dbReference>
<accession>A0A7J6WQA0</accession>
<dbReference type="SUPFAM" id="SSF51735">
    <property type="entry name" value="NAD(P)-binding Rossmann-fold domains"/>
    <property type="match status" value="1"/>
</dbReference>
<feature type="domain" description="Prephenate/arogenate dehydrogenase" evidence="2">
    <location>
        <begin position="58"/>
        <end position="326"/>
    </location>
</feature>
<dbReference type="InterPro" id="IPR046826">
    <property type="entry name" value="PDH_N"/>
</dbReference>
<dbReference type="InterPro" id="IPR036291">
    <property type="entry name" value="NAD(P)-bd_dom_sf"/>
</dbReference>
<evidence type="ECO:0000259" key="2">
    <source>
        <dbReference type="PROSITE" id="PS51176"/>
    </source>
</evidence>
<organism evidence="3 4">
    <name type="scientific">Thalictrum thalictroides</name>
    <name type="common">Rue-anemone</name>
    <name type="synonym">Anemone thalictroides</name>
    <dbReference type="NCBI Taxonomy" id="46969"/>
    <lineage>
        <taxon>Eukaryota</taxon>
        <taxon>Viridiplantae</taxon>
        <taxon>Streptophyta</taxon>
        <taxon>Embryophyta</taxon>
        <taxon>Tracheophyta</taxon>
        <taxon>Spermatophyta</taxon>
        <taxon>Magnoliopsida</taxon>
        <taxon>Ranunculales</taxon>
        <taxon>Ranunculaceae</taxon>
        <taxon>Thalictroideae</taxon>
        <taxon>Thalictrum</taxon>
    </lineage>
</organism>
<keyword evidence="1" id="KW-0560">Oxidoreductase</keyword>
<dbReference type="PANTHER" id="PTHR43207">
    <property type="entry name" value="AROGENATE DEHYDROGENASE-RELATED"/>
    <property type="match status" value="1"/>
</dbReference>
<dbReference type="Proteomes" id="UP000554482">
    <property type="component" value="Unassembled WGS sequence"/>
</dbReference>
<reference evidence="3 4" key="1">
    <citation type="submission" date="2020-06" db="EMBL/GenBank/DDBJ databases">
        <title>Transcriptomic and genomic resources for Thalictrum thalictroides and T. hernandezii: Facilitating candidate gene discovery in an emerging model plant lineage.</title>
        <authorList>
            <person name="Arias T."/>
            <person name="Riano-Pachon D.M."/>
            <person name="Di Stilio V.S."/>
        </authorList>
    </citation>
    <scope>NUCLEOTIDE SEQUENCE [LARGE SCALE GENOMIC DNA]</scope>
    <source>
        <strain evidence="4">cv. WT478/WT964</strain>
        <tissue evidence="3">Leaves</tissue>
    </source>
</reference>
<protein>
    <submittedName>
        <fullName evidence="3">Arogenate dehydrogenase 2 protein</fullName>
    </submittedName>
</protein>
<dbReference type="GO" id="GO:0033730">
    <property type="term" value="F:arogenate dehydrogenase (NADP+) activity"/>
    <property type="evidence" value="ECO:0007669"/>
    <property type="project" value="InterPro"/>
</dbReference>
<dbReference type="GO" id="GO:0070403">
    <property type="term" value="F:NAD+ binding"/>
    <property type="evidence" value="ECO:0007669"/>
    <property type="project" value="InterPro"/>
</dbReference>
<evidence type="ECO:0000313" key="4">
    <source>
        <dbReference type="Proteomes" id="UP000554482"/>
    </source>
</evidence>
<proteinExistence type="predicted"/>
<sequence length="326" mass="36434">MLVSTNSISTNISTPMKLNSNLGKQALSSSKKIHIINHIDNSMEPSVSSSTIVQEFPLKIGIIGLGEFGQFLAQAFKRQGHNVLGTSRSDYTQFCHENGIEFFRNVNALCEAEPDVLLVCSSIVSTESVVRGIPFHKLKPDTIIVDVLSVKQFPKNLLLDVVPSEFGILCTHPMFGKFSGKNRWEGLRFVYEQVRIAENTVQQRKCEQFLNIFQDETKNTASHSSELYEGLFLFNTNTTKQIEKLDKAFDTVKQNLFGKLRATIRKQMEVSVSIEKTKEAAAAAQPSHFLPINEDVKDLSSFSFIPPKKGNQDTKVNNGVHHATLL</sequence>
<comment type="caution">
    <text evidence="3">The sequence shown here is derived from an EMBL/GenBank/DDBJ whole genome shotgun (WGS) entry which is preliminary data.</text>
</comment>
<name>A0A7J6WQA0_THATH</name>
<dbReference type="OrthoDB" id="2414662at2759"/>
<dbReference type="PROSITE" id="PS51176">
    <property type="entry name" value="PDH_ADH"/>
    <property type="match status" value="1"/>
</dbReference>
<dbReference type="PANTHER" id="PTHR43207:SF6">
    <property type="entry name" value="OS06G0542200 PROTEIN"/>
    <property type="match status" value="1"/>
</dbReference>
<dbReference type="InterPro" id="IPR045011">
    <property type="entry name" value="TYRAAT1/2"/>
</dbReference>
<evidence type="ECO:0000313" key="3">
    <source>
        <dbReference type="EMBL" id="KAF5199108.1"/>
    </source>
</evidence>
<dbReference type="AlphaFoldDB" id="A0A7J6WQA0"/>